<dbReference type="FunFam" id="1.25.10.10:FF:000237">
    <property type="entry name" value="Pumilio homolog 9"/>
    <property type="match status" value="1"/>
</dbReference>
<dbReference type="InterPro" id="IPR016024">
    <property type="entry name" value="ARM-type_fold"/>
</dbReference>
<comment type="caution">
    <text evidence="7">The sequence shown here is derived from an EMBL/GenBank/DDBJ whole genome shotgun (WGS) entry which is preliminary data.</text>
</comment>
<dbReference type="GO" id="GO:0003729">
    <property type="term" value="F:mRNA binding"/>
    <property type="evidence" value="ECO:0007669"/>
    <property type="project" value="TreeGrafter"/>
</dbReference>
<protein>
    <submittedName>
        <fullName evidence="7">Armadillo-type fold protein</fullName>
    </submittedName>
</protein>
<dbReference type="GO" id="GO:0005737">
    <property type="term" value="C:cytoplasm"/>
    <property type="evidence" value="ECO:0007669"/>
    <property type="project" value="TreeGrafter"/>
</dbReference>
<keyword evidence="3" id="KW-0694">RNA-binding</keyword>
<evidence type="ECO:0000259" key="6">
    <source>
        <dbReference type="PROSITE" id="PS50303"/>
    </source>
</evidence>
<name>A0A2U1PNX9_ARTAN</name>
<dbReference type="PROSITE" id="PS50302">
    <property type="entry name" value="PUM"/>
    <property type="match status" value="5"/>
</dbReference>
<evidence type="ECO:0000256" key="2">
    <source>
        <dbReference type="ARBA" id="ARBA00022845"/>
    </source>
</evidence>
<dbReference type="PANTHER" id="PTHR12537">
    <property type="entry name" value="RNA BINDING PROTEIN PUMILIO-RELATED"/>
    <property type="match status" value="1"/>
</dbReference>
<keyword evidence="2" id="KW-0810">Translation regulation</keyword>
<feature type="repeat" description="Pumilio" evidence="5">
    <location>
        <begin position="319"/>
        <end position="354"/>
    </location>
</feature>
<dbReference type="Pfam" id="PF00806">
    <property type="entry name" value="PUF"/>
    <property type="match status" value="8"/>
</dbReference>
<dbReference type="PANTHER" id="PTHR12537:SF180">
    <property type="entry name" value="ARMADILLO-LIKE HELICAL, PUMILIO DOMAIN-CONTAINING PROTEIN"/>
    <property type="match status" value="1"/>
</dbReference>
<feature type="repeat" description="Pumilio" evidence="5">
    <location>
        <begin position="355"/>
        <end position="390"/>
    </location>
</feature>
<dbReference type="AlphaFoldDB" id="A0A2U1PNX9"/>
<keyword evidence="8" id="KW-1185">Reference proteome</keyword>
<dbReference type="InterPro" id="IPR033133">
    <property type="entry name" value="PUM-HD"/>
</dbReference>
<dbReference type="InterPro" id="IPR001313">
    <property type="entry name" value="Pumilio_RNA-bd_rpt"/>
</dbReference>
<comment type="function">
    <text evidence="4">Sequence-specific RNA-binding protein that regulates translation and mRNA stability by binding the 3'-UTR of target mRNAs.</text>
</comment>
<sequence>MENQRNTGGGFRRRWDVSGDGFGRNNMMMTSASFYTSTNNNSCLTSSDVNENVCNMFSSLSILPETVRTPVFSGESSGHRFYSGVGECTNVMVDPHHGFYYYDPMWYNSSNNNREVGFSGFDQKFDFDYLTHDLHRKEKVNLDESVVVPSFSMVSSRLRNHQVLSELSLRELRGRIYSLAKDQNGCRLLQGKFENPSNEDIEMVLYEVLDSISELMKDQFGNYLVQKLITVCNDDHKLRILLSLTDVPYEMVLICMSPHGTRAMQKLLENLNDPHQIALAMAALRPGAARLANDPNGHHVIQYCLIHFPSDVNEPILNEIAGKCYDVATDRSGCCVLQACIEHSQGEVRTRLVAEILAKAIHLAEDPYGNYVLQHMVGLKVPEFTAQLVRQLKGNFAALSCNKFASNVVEKCLIDSGEEISKKIIMELITSPNPPLLLVDPYANFVIQSALTVSTGVVYDCLLELISDNMAPMRSNLYGRKILAWFEKRRILGI</sequence>
<dbReference type="PROSITE" id="PS50303">
    <property type="entry name" value="PUM_HD"/>
    <property type="match status" value="1"/>
</dbReference>
<dbReference type="CDD" id="cd07920">
    <property type="entry name" value="Pumilio"/>
    <property type="match status" value="1"/>
</dbReference>
<feature type="domain" description="PUM-HD" evidence="6">
    <location>
        <begin position="150"/>
        <end position="490"/>
    </location>
</feature>
<dbReference type="InterPro" id="IPR033712">
    <property type="entry name" value="Pumilio_RNA-bd"/>
</dbReference>
<dbReference type="SMART" id="SM00025">
    <property type="entry name" value="Pumilio"/>
    <property type="match status" value="8"/>
</dbReference>
<evidence type="ECO:0000256" key="4">
    <source>
        <dbReference type="ARBA" id="ARBA00058490"/>
    </source>
</evidence>
<dbReference type="OrthoDB" id="668540at2759"/>
<dbReference type="Gene3D" id="1.25.10.10">
    <property type="entry name" value="Leucine-rich Repeat Variant"/>
    <property type="match status" value="1"/>
</dbReference>
<dbReference type="InterPro" id="IPR011989">
    <property type="entry name" value="ARM-like"/>
</dbReference>
<evidence type="ECO:0000313" key="8">
    <source>
        <dbReference type="Proteomes" id="UP000245207"/>
    </source>
</evidence>
<evidence type="ECO:0000256" key="5">
    <source>
        <dbReference type="PROSITE-ProRule" id="PRU00317"/>
    </source>
</evidence>
<evidence type="ECO:0000313" key="7">
    <source>
        <dbReference type="EMBL" id="PWA87430.1"/>
    </source>
</evidence>
<evidence type="ECO:0000256" key="1">
    <source>
        <dbReference type="ARBA" id="ARBA00022737"/>
    </source>
</evidence>
<reference evidence="7 8" key="1">
    <citation type="journal article" date="2018" name="Mol. Plant">
        <title>The genome of Artemisia annua provides insight into the evolution of Asteraceae family and artemisinin biosynthesis.</title>
        <authorList>
            <person name="Shen Q."/>
            <person name="Zhang L."/>
            <person name="Liao Z."/>
            <person name="Wang S."/>
            <person name="Yan T."/>
            <person name="Shi P."/>
            <person name="Liu M."/>
            <person name="Fu X."/>
            <person name="Pan Q."/>
            <person name="Wang Y."/>
            <person name="Lv Z."/>
            <person name="Lu X."/>
            <person name="Zhang F."/>
            <person name="Jiang W."/>
            <person name="Ma Y."/>
            <person name="Chen M."/>
            <person name="Hao X."/>
            <person name="Li L."/>
            <person name="Tang Y."/>
            <person name="Lv G."/>
            <person name="Zhou Y."/>
            <person name="Sun X."/>
            <person name="Brodelius P.E."/>
            <person name="Rose J.K.C."/>
            <person name="Tang K."/>
        </authorList>
    </citation>
    <scope>NUCLEOTIDE SEQUENCE [LARGE SCALE GENOMIC DNA]</scope>
    <source>
        <strain evidence="8">cv. Huhao1</strain>
        <tissue evidence="7">Leaf</tissue>
    </source>
</reference>
<feature type="repeat" description="Pumilio" evidence="5">
    <location>
        <begin position="171"/>
        <end position="206"/>
    </location>
</feature>
<dbReference type="Proteomes" id="UP000245207">
    <property type="component" value="Unassembled WGS sequence"/>
</dbReference>
<gene>
    <name evidence="7" type="ORF">CTI12_AA128330</name>
</gene>
<feature type="repeat" description="Pumilio" evidence="5">
    <location>
        <begin position="391"/>
        <end position="427"/>
    </location>
</feature>
<evidence type="ECO:0000256" key="3">
    <source>
        <dbReference type="ARBA" id="ARBA00022884"/>
    </source>
</evidence>
<dbReference type="EMBL" id="PKPP01000916">
    <property type="protein sequence ID" value="PWA87430.1"/>
    <property type="molecule type" value="Genomic_DNA"/>
</dbReference>
<dbReference type="SUPFAM" id="SSF48371">
    <property type="entry name" value="ARM repeat"/>
    <property type="match status" value="1"/>
</dbReference>
<dbReference type="STRING" id="35608.A0A2U1PNX9"/>
<dbReference type="GO" id="GO:0006417">
    <property type="term" value="P:regulation of translation"/>
    <property type="evidence" value="ECO:0007669"/>
    <property type="project" value="UniProtKB-KW"/>
</dbReference>
<keyword evidence="1" id="KW-0677">Repeat</keyword>
<organism evidence="7 8">
    <name type="scientific">Artemisia annua</name>
    <name type="common">Sweet wormwood</name>
    <dbReference type="NCBI Taxonomy" id="35608"/>
    <lineage>
        <taxon>Eukaryota</taxon>
        <taxon>Viridiplantae</taxon>
        <taxon>Streptophyta</taxon>
        <taxon>Embryophyta</taxon>
        <taxon>Tracheophyta</taxon>
        <taxon>Spermatophyta</taxon>
        <taxon>Magnoliopsida</taxon>
        <taxon>eudicotyledons</taxon>
        <taxon>Gunneridae</taxon>
        <taxon>Pentapetalae</taxon>
        <taxon>asterids</taxon>
        <taxon>campanulids</taxon>
        <taxon>Asterales</taxon>
        <taxon>Asteraceae</taxon>
        <taxon>Asteroideae</taxon>
        <taxon>Anthemideae</taxon>
        <taxon>Artemisiinae</taxon>
        <taxon>Artemisia</taxon>
    </lineage>
</organism>
<feature type="repeat" description="Pumilio" evidence="5">
    <location>
        <begin position="207"/>
        <end position="243"/>
    </location>
</feature>
<proteinExistence type="predicted"/>
<accession>A0A2U1PNX9</accession>